<feature type="non-terminal residue" evidence="2">
    <location>
        <position position="161"/>
    </location>
</feature>
<evidence type="ECO:0000256" key="1">
    <source>
        <dbReference type="SAM" id="MobiDB-lite"/>
    </source>
</evidence>
<name>A0A371EHB6_MUCPR</name>
<sequence length="161" mass="18254">DSLLQEFTDVFLDEVPHGLPPLRGIEHQINLIPSCPIPNKPPYRTNPEETKEIQKQVEFVKELHVKVRANIETSNEQYARQANKGINDNAYKLDLPTAYGEEFDSRMNPFEEGGGDDRDPTNKAKDNLCDAGDPHDQAQNQNNEAIFARPEFGNYGKFKAK</sequence>
<dbReference type="OrthoDB" id="1934635at2759"/>
<evidence type="ECO:0008006" key="4">
    <source>
        <dbReference type="Google" id="ProtNLM"/>
    </source>
</evidence>
<dbReference type="InterPro" id="IPR043502">
    <property type="entry name" value="DNA/RNA_pol_sf"/>
</dbReference>
<dbReference type="EMBL" id="QJKJ01013903">
    <property type="protein sequence ID" value="RDX65438.1"/>
    <property type="molecule type" value="Genomic_DNA"/>
</dbReference>
<feature type="non-terminal residue" evidence="2">
    <location>
        <position position="1"/>
    </location>
</feature>
<evidence type="ECO:0000313" key="3">
    <source>
        <dbReference type="Proteomes" id="UP000257109"/>
    </source>
</evidence>
<feature type="region of interest" description="Disordered" evidence="1">
    <location>
        <begin position="102"/>
        <end position="161"/>
    </location>
</feature>
<proteinExistence type="predicted"/>
<dbReference type="Proteomes" id="UP000257109">
    <property type="component" value="Unassembled WGS sequence"/>
</dbReference>
<dbReference type="PANTHER" id="PTHR35046">
    <property type="entry name" value="ZINC KNUCKLE (CCHC-TYPE) FAMILY PROTEIN"/>
    <property type="match status" value="1"/>
</dbReference>
<feature type="compositionally biased region" description="Basic and acidic residues" evidence="1">
    <location>
        <begin position="115"/>
        <end position="136"/>
    </location>
</feature>
<dbReference type="AlphaFoldDB" id="A0A371EHB6"/>
<reference evidence="2" key="1">
    <citation type="submission" date="2018-05" db="EMBL/GenBank/DDBJ databases">
        <title>Draft genome of Mucuna pruriens seed.</title>
        <authorList>
            <person name="Nnadi N.E."/>
            <person name="Vos R."/>
            <person name="Hasami M.H."/>
            <person name="Devisetty U.K."/>
            <person name="Aguiy J.C."/>
        </authorList>
    </citation>
    <scope>NUCLEOTIDE SEQUENCE [LARGE SCALE GENOMIC DNA]</scope>
    <source>
        <strain evidence="2">JCA_2017</strain>
    </source>
</reference>
<evidence type="ECO:0000313" key="2">
    <source>
        <dbReference type="EMBL" id="RDX65438.1"/>
    </source>
</evidence>
<dbReference type="SUPFAM" id="SSF56672">
    <property type="entry name" value="DNA/RNA polymerases"/>
    <property type="match status" value="1"/>
</dbReference>
<organism evidence="2 3">
    <name type="scientific">Mucuna pruriens</name>
    <name type="common">Velvet bean</name>
    <name type="synonym">Dolichos pruriens</name>
    <dbReference type="NCBI Taxonomy" id="157652"/>
    <lineage>
        <taxon>Eukaryota</taxon>
        <taxon>Viridiplantae</taxon>
        <taxon>Streptophyta</taxon>
        <taxon>Embryophyta</taxon>
        <taxon>Tracheophyta</taxon>
        <taxon>Spermatophyta</taxon>
        <taxon>Magnoliopsida</taxon>
        <taxon>eudicotyledons</taxon>
        <taxon>Gunneridae</taxon>
        <taxon>Pentapetalae</taxon>
        <taxon>rosids</taxon>
        <taxon>fabids</taxon>
        <taxon>Fabales</taxon>
        <taxon>Fabaceae</taxon>
        <taxon>Papilionoideae</taxon>
        <taxon>50 kb inversion clade</taxon>
        <taxon>NPAAA clade</taxon>
        <taxon>indigoferoid/millettioid clade</taxon>
        <taxon>Phaseoleae</taxon>
        <taxon>Mucuna</taxon>
    </lineage>
</organism>
<dbReference type="PANTHER" id="PTHR35046:SF26">
    <property type="entry name" value="RNA-DIRECTED DNA POLYMERASE"/>
    <property type="match status" value="1"/>
</dbReference>
<comment type="caution">
    <text evidence="2">The sequence shown here is derived from an EMBL/GenBank/DDBJ whole genome shotgun (WGS) entry which is preliminary data.</text>
</comment>
<protein>
    <recommendedName>
        <fullName evidence="4">Reverse transcriptase domain-containing protein</fullName>
    </recommendedName>
</protein>
<keyword evidence="3" id="KW-1185">Reference proteome</keyword>
<gene>
    <name evidence="2" type="ORF">CR513_55905</name>
</gene>
<accession>A0A371EHB6</accession>